<gene>
    <name evidence="3" type="ORF">PCAR00345_LOCUS1711</name>
</gene>
<name>A0A7S4B0N7_CHRCT</name>
<keyword evidence="1" id="KW-1133">Transmembrane helix</keyword>
<keyword evidence="2" id="KW-0732">Signal</keyword>
<feature type="transmembrane region" description="Helical" evidence="1">
    <location>
        <begin position="46"/>
        <end position="67"/>
    </location>
</feature>
<evidence type="ECO:0000256" key="2">
    <source>
        <dbReference type="SAM" id="SignalP"/>
    </source>
</evidence>
<accession>A0A7S4B0N7</accession>
<keyword evidence="1" id="KW-0812">Transmembrane</keyword>
<evidence type="ECO:0000313" key="3">
    <source>
        <dbReference type="EMBL" id="CAE0749129.1"/>
    </source>
</evidence>
<sequence>MTPLFTLAALVGGSAAMALNVPAVSNARPAARAVVEAHGCHSRRSVFLLGVSALSLLVEMPVAAFAADADLASCRKDCFKECNALAPGNQAYCAQQCDDYCADAEVTGAADVLRSDPSSPSTENNLGIFGDSGVSYSKGVEDLFATAFGATRQGTNVNKADVGNFASDVVAAAKAAAAGSKK</sequence>
<dbReference type="EMBL" id="HBIZ01003173">
    <property type="protein sequence ID" value="CAE0749129.1"/>
    <property type="molecule type" value="Transcribed_RNA"/>
</dbReference>
<reference evidence="3" key="1">
    <citation type="submission" date="2021-01" db="EMBL/GenBank/DDBJ databases">
        <authorList>
            <person name="Corre E."/>
            <person name="Pelletier E."/>
            <person name="Niang G."/>
            <person name="Scheremetjew M."/>
            <person name="Finn R."/>
            <person name="Kale V."/>
            <person name="Holt S."/>
            <person name="Cochrane G."/>
            <person name="Meng A."/>
            <person name="Brown T."/>
            <person name="Cohen L."/>
        </authorList>
    </citation>
    <scope>NUCLEOTIDE SEQUENCE</scope>
    <source>
        <strain evidence="3">CCMP645</strain>
    </source>
</reference>
<proteinExistence type="predicted"/>
<feature type="signal peptide" evidence="2">
    <location>
        <begin position="1"/>
        <end position="16"/>
    </location>
</feature>
<feature type="chain" id="PRO_5031028346" evidence="2">
    <location>
        <begin position="17"/>
        <end position="182"/>
    </location>
</feature>
<evidence type="ECO:0000256" key="1">
    <source>
        <dbReference type="SAM" id="Phobius"/>
    </source>
</evidence>
<organism evidence="3">
    <name type="scientific">Chrysotila carterae</name>
    <name type="common">Marine alga</name>
    <name type="synonym">Syracosphaera carterae</name>
    <dbReference type="NCBI Taxonomy" id="13221"/>
    <lineage>
        <taxon>Eukaryota</taxon>
        <taxon>Haptista</taxon>
        <taxon>Haptophyta</taxon>
        <taxon>Prymnesiophyceae</taxon>
        <taxon>Isochrysidales</taxon>
        <taxon>Isochrysidaceae</taxon>
        <taxon>Chrysotila</taxon>
    </lineage>
</organism>
<keyword evidence="1" id="KW-0472">Membrane</keyword>
<protein>
    <submittedName>
        <fullName evidence="3">Uncharacterized protein</fullName>
    </submittedName>
</protein>
<dbReference type="AlphaFoldDB" id="A0A7S4B0N7"/>